<dbReference type="Proteomes" id="UP001178507">
    <property type="component" value="Unassembled WGS sequence"/>
</dbReference>
<dbReference type="EMBL" id="CAUJNA010003713">
    <property type="protein sequence ID" value="CAJ1408269.1"/>
    <property type="molecule type" value="Genomic_DNA"/>
</dbReference>
<dbReference type="PROSITE" id="PS50020">
    <property type="entry name" value="WW_DOMAIN_2"/>
    <property type="match status" value="2"/>
</dbReference>
<feature type="domain" description="WW" evidence="1">
    <location>
        <begin position="101"/>
        <end position="128"/>
    </location>
</feature>
<evidence type="ECO:0000313" key="2">
    <source>
        <dbReference type="EMBL" id="CAJ1408269.1"/>
    </source>
</evidence>
<dbReference type="InterPro" id="IPR001202">
    <property type="entry name" value="WW_dom"/>
</dbReference>
<evidence type="ECO:0000259" key="1">
    <source>
        <dbReference type="PROSITE" id="PS50020"/>
    </source>
</evidence>
<feature type="domain" description="WW" evidence="1">
    <location>
        <begin position="26"/>
        <end position="58"/>
    </location>
</feature>
<sequence>MAAEGERTAGEGKLVSKILVDALAGVPLPVPWEAAEEDGRSYFTNSGTGESTWDHPLSPQLAELSSLALRCLALKPRERWQAAKLLRQRFQAEAEKEYRRWYAAEDDSGNCYFCNRDTSETMWEHPAAVVLPQFYLRIRCAELLQNNEYLKGSESGLKAAEPSRLSRTLSSLRANIGLRRLNSLDLSEASCISAGSCSTVSFNTDLEGALFSDDEDEDRSESDGEAHHRFEVLVPLATLCNMRRRLGDPA</sequence>
<dbReference type="SMART" id="SM00456">
    <property type="entry name" value="WW"/>
    <property type="match status" value="2"/>
</dbReference>
<accession>A0AA36JMB6</accession>
<comment type="caution">
    <text evidence="2">The sequence shown here is derived from an EMBL/GenBank/DDBJ whole genome shotgun (WGS) entry which is preliminary data.</text>
</comment>
<dbReference type="Gene3D" id="2.20.70.10">
    <property type="match status" value="2"/>
</dbReference>
<proteinExistence type="predicted"/>
<dbReference type="PROSITE" id="PS01159">
    <property type="entry name" value="WW_DOMAIN_1"/>
    <property type="match status" value="1"/>
</dbReference>
<dbReference type="Pfam" id="PF00397">
    <property type="entry name" value="WW"/>
    <property type="match status" value="1"/>
</dbReference>
<organism evidence="2 3">
    <name type="scientific">Effrenium voratum</name>
    <dbReference type="NCBI Taxonomy" id="2562239"/>
    <lineage>
        <taxon>Eukaryota</taxon>
        <taxon>Sar</taxon>
        <taxon>Alveolata</taxon>
        <taxon>Dinophyceae</taxon>
        <taxon>Suessiales</taxon>
        <taxon>Symbiodiniaceae</taxon>
        <taxon>Effrenium</taxon>
    </lineage>
</organism>
<evidence type="ECO:0000313" key="3">
    <source>
        <dbReference type="Proteomes" id="UP001178507"/>
    </source>
</evidence>
<dbReference type="AlphaFoldDB" id="A0AA36JMB6"/>
<keyword evidence="3" id="KW-1185">Reference proteome</keyword>
<reference evidence="2" key="1">
    <citation type="submission" date="2023-08" db="EMBL/GenBank/DDBJ databases">
        <authorList>
            <person name="Chen Y."/>
            <person name="Shah S."/>
            <person name="Dougan E. K."/>
            <person name="Thang M."/>
            <person name="Chan C."/>
        </authorList>
    </citation>
    <scope>NUCLEOTIDE SEQUENCE</scope>
</reference>
<gene>
    <name evidence="2" type="ORF">EVOR1521_LOCUS29750</name>
</gene>
<name>A0AA36JMB6_9DINO</name>
<dbReference type="InterPro" id="IPR036020">
    <property type="entry name" value="WW_dom_sf"/>
</dbReference>
<protein>
    <recommendedName>
        <fullName evidence="1">WW domain-containing protein</fullName>
    </recommendedName>
</protein>
<dbReference type="CDD" id="cd00201">
    <property type="entry name" value="WW"/>
    <property type="match status" value="2"/>
</dbReference>
<dbReference type="SUPFAM" id="SSF51045">
    <property type="entry name" value="WW domain"/>
    <property type="match status" value="2"/>
</dbReference>